<feature type="compositionally biased region" description="Low complexity" evidence="1">
    <location>
        <begin position="111"/>
        <end position="125"/>
    </location>
</feature>
<evidence type="ECO:0000313" key="2">
    <source>
        <dbReference type="EMBL" id="MED6135244.1"/>
    </source>
</evidence>
<name>A0ABU6SGM9_9FABA</name>
<comment type="caution">
    <text evidence="2">The sequence shown here is derived from an EMBL/GenBank/DDBJ whole genome shotgun (WGS) entry which is preliminary data.</text>
</comment>
<keyword evidence="3" id="KW-1185">Reference proteome</keyword>
<reference evidence="2 3" key="1">
    <citation type="journal article" date="2023" name="Plants (Basel)">
        <title>Bridging the Gap: Combining Genomics and Transcriptomics Approaches to Understand Stylosanthes scabra, an Orphan Legume from the Brazilian Caatinga.</title>
        <authorList>
            <person name="Ferreira-Neto J.R.C."/>
            <person name="da Silva M.D."/>
            <person name="Binneck E."/>
            <person name="de Melo N.F."/>
            <person name="da Silva R.H."/>
            <person name="de Melo A.L.T.M."/>
            <person name="Pandolfi V."/>
            <person name="Bustamante F.O."/>
            <person name="Brasileiro-Vidal A.C."/>
            <person name="Benko-Iseppon A.M."/>
        </authorList>
    </citation>
    <scope>NUCLEOTIDE SEQUENCE [LARGE SCALE GENOMIC DNA]</scope>
    <source>
        <tissue evidence="2">Leaves</tissue>
    </source>
</reference>
<feature type="region of interest" description="Disordered" evidence="1">
    <location>
        <begin position="140"/>
        <end position="163"/>
    </location>
</feature>
<accession>A0ABU6SGM9</accession>
<dbReference type="EMBL" id="JASCZI010060681">
    <property type="protein sequence ID" value="MED6135244.1"/>
    <property type="molecule type" value="Genomic_DNA"/>
</dbReference>
<protein>
    <submittedName>
        <fullName evidence="2">Uncharacterized protein</fullName>
    </submittedName>
</protein>
<evidence type="ECO:0000313" key="3">
    <source>
        <dbReference type="Proteomes" id="UP001341840"/>
    </source>
</evidence>
<gene>
    <name evidence="2" type="ORF">PIB30_044533</name>
</gene>
<organism evidence="2 3">
    <name type="scientific">Stylosanthes scabra</name>
    <dbReference type="NCBI Taxonomy" id="79078"/>
    <lineage>
        <taxon>Eukaryota</taxon>
        <taxon>Viridiplantae</taxon>
        <taxon>Streptophyta</taxon>
        <taxon>Embryophyta</taxon>
        <taxon>Tracheophyta</taxon>
        <taxon>Spermatophyta</taxon>
        <taxon>Magnoliopsida</taxon>
        <taxon>eudicotyledons</taxon>
        <taxon>Gunneridae</taxon>
        <taxon>Pentapetalae</taxon>
        <taxon>rosids</taxon>
        <taxon>fabids</taxon>
        <taxon>Fabales</taxon>
        <taxon>Fabaceae</taxon>
        <taxon>Papilionoideae</taxon>
        <taxon>50 kb inversion clade</taxon>
        <taxon>dalbergioids sensu lato</taxon>
        <taxon>Dalbergieae</taxon>
        <taxon>Pterocarpus clade</taxon>
        <taxon>Stylosanthes</taxon>
    </lineage>
</organism>
<proteinExistence type="predicted"/>
<dbReference type="Proteomes" id="UP001341840">
    <property type="component" value="Unassembled WGS sequence"/>
</dbReference>
<feature type="region of interest" description="Disordered" evidence="1">
    <location>
        <begin position="40"/>
        <end position="125"/>
    </location>
</feature>
<evidence type="ECO:0000256" key="1">
    <source>
        <dbReference type="SAM" id="MobiDB-lite"/>
    </source>
</evidence>
<sequence length="163" mass="17712">MKGLDLGVSRAPLHPRTLAPISDFSQVCPRKEENAAVAVAVRRDRGRPRRPCHSFSPSVQPQPPLKAQGAVLVESHADQPPLSHRSSRRHSFAVCSPLQREGEHPSHAYQSQESEIASSSFSPVSGLEGNSLHCLVKSVGLSNDGQDDSNEANLQRVFADFDD</sequence>